<dbReference type="PANTHER" id="PTHR13153:SF5">
    <property type="entry name" value="GATOR COMPLEX PROTEIN NPRL3"/>
    <property type="match status" value="1"/>
</dbReference>
<dbReference type="GO" id="GO:0005774">
    <property type="term" value="C:vacuolar membrane"/>
    <property type="evidence" value="ECO:0007669"/>
    <property type="project" value="UniProtKB-SubCell"/>
</dbReference>
<feature type="region of interest" description="Disordered" evidence="3">
    <location>
        <begin position="619"/>
        <end position="669"/>
    </location>
</feature>
<feature type="compositionally biased region" description="Low complexity" evidence="3">
    <location>
        <begin position="62"/>
        <end position="73"/>
    </location>
</feature>
<evidence type="ECO:0000259" key="4">
    <source>
        <dbReference type="Pfam" id="PF24064"/>
    </source>
</evidence>
<accession>A0A8H7S115</accession>
<dbReference type="Pfam" id="PF24064">
    <property type="entry name" value="HTH_NPRL3"/>
    <property type="match status" value="1"/>
</dbReference>
<comment type="function">
    <text evidence="2">Mediates inactivation of the TORC1 complex in response to amino acid starvation. Required for meiotic nuclear division.</text>
</comment>
<feature type="compositionally biased region" description="Basic residues" evidence="3">
    <location>
        <begin position="104"/>
        <end position="114"/>
    </location>
</feature>
<feature type="region of interest" description="Disordered" evidence="3">
    <location>
        <begin position="238"/>
        <end position="293"/>
    </location>
</feature>
<proteinExistence type="inferred from homology"/>
<feature type="domain" description="GATOR1 complex protein NPRL3 C-terminal HTH" evidence="4">
    <location>
        <begin position="676"/>
        <end position="733"/>
    </location>
</feature>
<feature type="region of interest" description="Disordered" evidence="3">
    <location>
        <begin position="162"/>
        <end position="215"/>
    </location>
</feature>
<gene>
    <name evidence="5" type="ORF">INT45_008111</name>
</gene>
<name>A0A8H7S115_9FUNG</name>
<keyword evidence="2" id="KW-0469">Meiosis</keyword>
<dbReference type="OrthoDB" id="18648at2759"/>
<dbReference type="AlphaFoldDB" id="A0A8H7S115"/>
<dbReference type="GO" id="GO:0038202">
    <property type="term" value="P:TORC1 signaling"/>
    <property type="evidence" value="ECO:0007669"/>
    <property type="project" value="TreeGrafter"/>
</dbReference>
<reference evidence="5 6" key="1">
    <citation type="submission" date="2020-12" db="EMBL/GenBank/DDBJ databases">
        <title>Metabolic potential, ecology and presence of endohyphal bacteria is reflected in genomic diversity of Mucoromycotina.</title>
        <authorList>
            <person name="Muszewska A."/>
            <person name="Okrasinska A."/>
            <person name="Steczkiewicz K."/>
            <person name="Drgas O."/>
            <person name="Orlowska M."/>
            <person name="Perlinska-Lenart U."/>
            <person name="Aleksandrzak-Piekarczyk T."/>
            <person name="Szatraj K."/>
            <person name="Zielenkiewicz U."/>
            <person name="Pilsyk S."/>
            <person name="Malc E."/>
            <person name="Mieczkowski P."/>
            <person name="Kruszewska J.S."/>
            <person name="Biernat P."/>
            <person name="Pawlowska J."/>
        </authorList>
    </citation>
    <scope>NUCLEOTIDE SEQUENCE [LARGE SCALE GENOMIC DNA]</scope>
    <source>
        <strain evidence="5 6">CBS 142.35</strain>
    </source>
</reference>
<organism evidence="5 6">
    <name type="scientific">Circinella minor</name>
    <dbReference type="NCBI Taxonomy" id="1195481"/>
    <lineage>
        <taxon>Eukaryota</taxon>
        <taxon>Fungi</taxon>
        <taxon>Fungi incertae sedis</taxon>
        <taxon>Mucoromycota</taxon>
        <taxon>Mucoromycotina</taxon>
        <taxon>Mucoromycetes</taxon>
        <taxon>Mucorales</taxon>
        <taxon>Lichtheimiaceae</taxon>
        <taxon>Circinella</taxon>
    </lineage>
</organism>
<keyword evidence="2" id="KW-0732">Signal</keyword>
<protein>
    <recommendedName>
        <fullName evidence="2">Nitrogen permease regulator 3</fullName>
    </recommendedName>
    <alternativeName>
        <fullName evidence="2">Required for meiotic nuclear division protein 11</fullName>
    </alternativeName>
</protein>
<feature type="compositionally biased region" description="Low complexity" evidence="3">
    <location>
        <begin position="628"/>
        <end position="638"/>
    </location>
</feature>
<evidence type="ECO:0000256" key="1">
    <source>
        <dbReference type="ARBA" id="ARBA00010546"/>
    </source>
</evidence>
<dbReference type="GO" id="GO:1904262">
    <property type="term" value="P:negative regulation of TORC1 signaling"/>
    <property type="evidence" value="ECO:0007669"/>
    <property type="project" value="TreeGrafter"/>
</dbReference>
<sequence length="738" mass="84019">MNSLLAIVLVVNSTRGHHFMFSYPRNPQRPESYYEDISATTLYSKNKNNTTKKTTSKKHAESSTTTTSTTAATDRLPPNASQSLRKSNDDANFDQQQQQQQQHQHQHLHRHQHQKKEDIFAGRDSIFDIDVSFLADALAPRLELCDRKFQLSVDDLTFVGHPVSLASMQEEDTDEEDDDQEEEEEETNEETTDEEDDYGDNINNTNNKNIDDLNDCNRSNKGTASTLADGIEGDHIFDNNDNNTNNHTDSNHNNDDNTINSNTTPITTKSKKKQQVNEDKDKNKSNNNKNNGTTHMTLFHVVFVMSPPDLELNARTDMIYSHVIQRYAAALQYEQLRCGYIQDEFEKILAIRDDAMNKGTPYEQVMQTILLESSLARDIKHIYEAISTNNIAHIIINDFIDLSLQIPVFGETVGVTPADAGMGLPLARTQDYYYASLMDIYGMSGYEYDNYPIICPYHTLLLLEDPEEVLKNMPLDASPTLVQLVQILTPTQSLQELHLLLDCSLAQIYRLAAHLIYWRKAKLIHTIHARNIYVVSPQAKLDDLKSLNADFKMHIAIPNLDLPRLLSQLSIAKPLHMIAPKEFRNQYLEAITYLVRKDLVIQLHMFLVLMAPSSTSLFDDDQDDNSLSRRSSNGNSNSAPLINASPPTNTPMADNATISSSPGKTSNGILIESSRNRFKRLVHDKVPKEIADLFERLTPYMDGKHHIEEIMYREGVSRRQLSLVLKYYRDSIVHVYHF</sequence>
<feature type="compositionally biased region" description="Basic and acidic residues" evidence="3">
    <location>
        <begin position="275"/>
        <end position="284"/>
    </location>
</feature>
<comment type="similarity">
    <text evidence="1 2">Belongs to the NPR3 family.</text>
</comment>
<feature type="compositionally biased region" description="Low complexity" evidence="3">
    <location>
        <begin position="239"/>
        <end position="248"/>
    </location>
</feature>
<feature type="compositionally biased region" description="Polar residues" evidence="3">
    <location>
        <begin position="645"/>
        <end position="668"/>
    </location>
</feature>
<dbReference type="EMBL" id="JAEPRB010000178">
    <property type="protein sequence ID" value="KAG2219463.1"/>
    <property type="molecule type" value="Genomic_DNA"/>
</dbReference>
<dbReference type="GO" id="GO:1990130">
    <property type="term" value="C:GATOR1 complex"/>
    <property type="evidence" value="ECO:0007669"/>
    <property type="project" value="TreeGrafter"/>
</dbReference>
<evidence type="ECO:0000313" key="6">
    <source>
        <dbReference type="Proteomes" id="UP000646827"/>
    </source>
</evidence>
<comment type="subcellular location">
    <subcellularLocation>
        <location evidence="2">Vacuole membrane</location>
        <topology evidence="2">Peripheral membrane protein</topology>
    </subcellularLocation>
</comment>
<dbReference type="GO" id="GO:0034198">
    <property type="term" value="P:cellular response to amino acid starvation"/>
    <property type="evidence" value="ECO:0007669"/>
    <property type="project" value="TreeGrafter"/>
</dbReference>
<dbReference type="PANTHER" id="PTHR13153">
    <property type="entry name" value="CGTHBA PROTEIN -14 GENE PROTEIN"/>
    <property type="match status" value="1"/>
</dbReference>
<comment type="caution">
    <text evidence="5">The sequence shown here is derived from an EMBL/GenBank/DDBJ whole genome shotgun (WGS) entry which is preliminary data.</text>
</comment>
<dbReference type="GO" id="GO:0010508">
    <property type="term" value="P:positive regulation of autophagy"/>
    <property type="evidence" value="ECO:0007669"/>
    <property type="project" value="TreeGrafter"/>
</dbReference>
<dbReference type="Proteomes" id="UP000646827">
    <property type="component" value="Unassembled WGS sequence"/>
</dbReference>
<dbReference type="GO" id="GO:0051321">
    <property type="term" value="P:meiotic cell cycle"/>
    <property type="evidence" value="ECO:0007669"/>
    <property type="project" value="UniProtKB-UniRule"/>
</dbReference>
<evidence type="ECO:0000256" key="2">
    <source>
        <dbReference type="RuleBase" id="RU368069"/>
    </source>
</evidence>
<evidence type="ECO:0000256" key="3">
    <source>
        <dbReference type="SAM" id="MobiDB-lite"/>
    </source>
</evidence>
<feature type="compositionally biased region" description="Low complexity" evidence="3">
    <location>
        <begin position="256"/>
        <end position="268"/>
    </location>
</feature>
<keyword evidence="6" id="KW-1185">Reference proteome</keyword>
<feature type="region of interest" description="Disordered" evidence="3">
    <location>
        <begin position="47"/>
        <end position="116"/>
    </location>
</feature>
<feature type="compositionally biased region" description="Acidic residues" evidence="3">
    <location>
        <begin position="169"/>
        <end position="199"/>
    </location>
</feature>
<dbReference type="InterPro" id="IPR056603">
    <property type="entry name" value="HTH_NPRL3"/>
</dbReference>
<evidence type="ECO:0000313" key="5">
    <source>
        <dbReference type="EMBL" id="KAG2219463.1"/>
    </source>
</evidence>
<dbReference type="Pfam" id="PF03666">
    <property type="entry name" value="NPR3"/>
    <property type="match status" value="1"/>
</dbReference>
<dbReference type="InterPro" id="IPR005365">
    <property type="entry name" value="Npr3"/>
</dbReference>